<gene>
    <name evidence="4" type="ORF">ab3b_00221</name>
    <name evidence="2" type="ORF">B6254_2298</name>
    <name evidence="5" type="ORF">FO435_11045</name>
    <name evidence="3" type="ORF">QX99_00189</name>
</gene>
<name>A0A0D1M7R7_9LACO</name>
<dbReference type="EMBL" id="CP020928">
    <property type="protein sequence ID" value="AWF96644.1"/>
    <property type="molecule type" value="Genomic_DNA"/>
</dbReference>
<dbReference type="Pfam" id="PF06570">
    <property type="entry name" value="DUF1129"/>
    <property type="match status" value="1"/>
</dbReference>
<evidence type="ECO:0000313" key="5">
    <source>
        <dbReference type="EMBL" id="TVV28369.1"/>
    </source>
</evidence>
<evidence type="ECO:0000313" key="7">
    <source>
        <dbReference type="Proteomes" id="UP000032289"/>
    </source>
</evidence>
<proteinExistence type="predicted"/>
<feature type="transmembrane region" description="Helical" evidence="1">
    <location>
        <begin position="134"/>
        <end position="160"/>
    </location>
</feature>
<keyword evidence="1" id="KW-0472">Membrane</keyword>
<evidence type="ECO:0000313" key="9">
    <source>
        <dbReference type="Proteomes" id="UP000320012"/>
    </source>
</evidence>
<feature type="transmembrane region" description="Helical" evidence="1">
    <location>
        <begin position="202"/>
        <end position="219"/>
    </location>
</feature>
<feature type="transmembrane region" description="Helical" evidence="1">
    <location>
        <begin position="172"/>
        <end position="196"/>
    </location>
</feature>
<keyword evidence="6" id="KW-1185">Reference proteome</keyword>
<dbReference type="eggNOG" id="COG4858">
    <property type="taxonomic scope" value="Bacteria"/>
</dbReference>
<evidence type="ECO:0000256" key="1">
    <source>
        <dbReference type="SAM" id="Phobius"/>
    </source>
</evidence>
<dbReference type="EMBL" id="JWHT01000006">
    <property type="protein sequence ID" value="KIU25614.1"/>
    <property type="molecule type" value="Genomic_DNA"/>
</dbReference>
<evidence type="ECO:0000313" key="3">
    <source>
        <dbReference type="EMBL" id="KIU22685.1"/>
    </source>
</evidence>
<dbReference type="InterPro" id="IPR009214">
    <property type="entry name" value="DUF1129"/>
</dbReference>
<dbReference type="KEGG" id="wcb:AO080_02815"/>
<dbReference type="STRING" id="137591.AO080_02815"/>
<evidence type="ECO:0000313" key="6">
    <source>
        <dbReference type="Proteomes" id="UP000032287"/>
    </source>
</evidence>
<evidence type="ECO:0000313" key="8">
    <source>
        <dbReference type="Proteomes" id="UP000244870"/>
    </source>
</evidence>
<dbReference type="PATRIC" id="fig|137591.24.peg.224"/>
<dbReference type="AlphaFoldDB" id="A0A0D1M7R7"/>
<feature type="transmembrane region" description="Helical" evidence="1">
    <location>
        <begin position="100"/>
        <end position="122"/>
    </location>
</feature>
<dbReference type="Proteomes" id="UP000032289">
    <property type="component" value="Unassembled WGS sequence"/>
</dbReference>
<dbReference type="EMBL" id="VNHC01000002">
    <property type="protein sequence ID" value="TVV28369.1"/>
    <property type="molecule type" value="Genomic_DNA"/>
</dbReference>
<reference evidence="2 8" key="2">
    <citation type="submission" date="2017-04" db="EMBL/GenBank/DDBJ databases">
        <title>Weissella cibaria strain m2 complete genome.</title>
        <authorList>
            <person name="Pan Q."/>
            <person name="Tan M."/>
            <person name="Yao F."/>
            <person name="Su S."/>
        </authorList>
    </citation>
    <scope>NUCLEOTIDE SEQUENCE [LARGE SCALE GENOMIC DNA]</scope>
    <source>
        <strain evidence="2 8">M2</strain>
    </source>
</reference>
<protein>
    <submittedName>
        <fullName evidence="5">DUF1129 family protein</fullName>
    </submittedName>
</protein>
<keyword evidence="1" id="KW-0812">Transmembrane</keyword>
<dbReference type="Proteomes" id="UP000032287">
    <property type="component" value="Unassembled WGS sequence"/>
</dbReference>
<accession>A0A0D1M7R7</accession>
<keyword evidence="1" id="KW-1133">Transmembrane helix</keyword>
<dbReference type="EMBL" id="JWHU01000001">
    <property type="protein sequence ID" value="KIU22685.1"/>
    <property type="molecule type" value="Genomic_DNA"/>
</dbReference>
<evidence type="ECO:0000313" key="4">
    <source>
        <dbReference type="EMBL" id="KIU25614.1"/>
    </source>
</evidence>
<organism evidence="3 6">
    <name type="scientific">Weissella cibaria</name>
    <dbReference type="NCBI Taxonomy" id="137591"/>
    <lineage>
        <taxon>Bacteria</taxon>
        <taxon>Bacillati</taxon>
        <taxon>Bacillota</taxon>
        <taxon>Bacilli</taxon>
        <taxon>Lactobacillales</taxon>
        <taxon>Lactobacillaceae</taxon>
        <taxon>Weissella</taxon>
    </lineage>
</organism>
<evidence type="ECO:0000313" key="2">
    <source>
        <dbReference type="EMBL" id="AWF96644.1"/>
    </source>
</evidence>
<reference evidence="6 7" key="1">
    <citation type="journal article" date="2015" name="Microbiology (Mosc.)">
        <title>Genomics of the Weissella cibaria species with an examination of its metabolic traits.</title>
        <authorList>
            <person name="Lynch K.M."/>
            <person name="Lucid A."/>
            <person name="Arendt E.K."/>
            <person name="Sleator R.D."/>
            <person name="Lucey B."/>
            <person name="Coffey A."/>
        </authorList>
    </citation>
    <scope>NUCLEOTIDE SEQUENCE [LARGE SCALE GENOMIC DNA]</scope>
    <source>
        <strain evidence="4 7">AB3b</strain>
        <strain evidence="3 6">MG1</strain>
    </source>
</reference>
<dbReference type="Proteomes" id="UP000244870">
    <property type="component" value="Chromosome"/>
</dbReference>
<dbReference type="RefSeq" id="WP_010375009.1">
    <property type="nucleotide sequence ID" value="NZ_BJEF01000003.1"/>
</dbReference>
<sequence length="241" mass="25927">MTESQETQAQPALPTRADLATSGLTKRNQEFIWQMVQLVDGDASKAGLIAEVGAKLLDGQKTGATAKQLFNTPAEALGFKAKQAAETPARGYATYGFWPLMVDNAIAFFMMFSFMFGLTLMFSKANQAGSAGAAGITSLVLTSLLGGVFFAAVTMTLAPSKDGVQTPLWKKIVVSVGAFVLWFLAYMGFAYLPSIINPLLPGWVYLILAVLAFIGFRFWRVKTGIQGGFLGSATRPRQDTK</sequence>
<dbReference type="GeneID" id="66961462"/>
<reference evidence="5 9" key="3">
    <citation type="submission" date="2019-07" db="EMBL/GenBank/DDBJ databases">
        <title>Genome sequence of Weissella cibaria GK1.</title>
        <authorList>
            <person name="Choi H.-J."/>
        </authorList>
    </citation>
    <scope>NUCLEOTIDE SEQUENCE [LARGE SCALE GENOMIC DNA]</scope>
    <source>
        <strain evidence="5 9">GK1</strain>
    </source>
</reference>
<dbReference type="OrthoDB" id="2143285at2"/>
<dbReference type="Proteomes" id="UP000320012">
    <property type="component" value="Unassembled WGS sequence"/>
</dbReference>